<evidence type="ECO:0000256" key="1">
    <source>
        <dbReference type="ARBA" id="ARBA00001968"/>
    </source>
</evidence>
<reference evidence="9 10" key="1">
    <citation type="submission" date="2024-02" db="EMBL/GenBank/DDBJ databases">
        <title>Chromosome-scale genome assembly of the rough periwinkle Littorina saxatilis.</title>
        <authorList>
            <person name="De Jode A."/>
            <person name="Faria R."/>
            <person name="Formenti G."/>
            <person name="Sims Y."/>
            <person name="Smith T.P."/>
            <person name="Tracey A."/>
            <person name="Wood J.M.D."/>
            <person name="Zagrodzka Z.B."/>
            <person name="Johannesson K."/>
            <person name="Butlin R.K."/>
            <person name="Leder E.H."/>
        </authorList>
    </citation>
    <scope>NUCLEOTIDE SEQUENCE [LARGE SCALE GENOMIC DNA]</scope>
    <source>
        <strain evidence="9">Snail1</strain>
        <tissue evidence="9">Muscle</tissue>
    </source>
</reference>
<evidence type="ECO:0000259" key="8">
    <source>
        <dbReference type="Pfam" id="PF13359"/>
    </source>
</evidence>
<dbReference type="Proteomes" id="UP001374579">
    <property type="component" value="Unassembled WGS sequence"/>
</dbReference>
<dbReference type="GO" id="GO:0005634">
    <property type="term" value="C:nucleus"/>
    <property type="evidence" value="ECO:0007669"/>
    <property type="project" value="UniProtKB-SubCell"/>
</dbReference>
<name>A0AAN9B2E6_9CAEN</name>
<dbReference type="GO" id="GO:0046872">
    <property type="term" value="F:metal ion binding"/>
    <property type="evidence" value="ECO:0007669"/>
    <property type="project" value="UniProtKB-KW"/>
</dbReference>
<evidence type="ECO:0000256" key="3">
    <source>
        <dbReference type="ARBA" id="ARBA00006958"/>
    </source>
</evidence>
<keyword evidence="5" id="KW-0479">Metal-binding</keyword>
<dbReference type="PANTHER" id="PTHR22930:SF85">
    <property type="entry name" value="GH03217P-RELATED"/>
    <property type="match status" value="1"/>
</dbReference>
<accession>A0AAN9B2E6</accession>
<evidence type="ECO:0000256" key="6">
    <source>
        <dbReference type="ARBA" id="ARBA00022801"/>
    </source>
</evidence>
<keyword evidence="10" id="KW-1185">Reference proteome</keyword>
<keyword evidence="6" id="KW-0378">Hydrolase</keyword>
<dbReference type="EMBL" id="JBAMIC010000013">
    <property type="protein sequence ID" value="KAK7097602.1"/>
    <property type="molecule type" value="Genomic_DNA"/>
</dbReference>
<keyword evidence="4" id="KW-0540">Nuclease</keyword>
<evidence type="ECO:0000313" key="9">
    <source>
        <dbReference type="EMBL" id="KAK7097602.1"/>
    </source>
</evidence>
<gene>
    <name evidence="9" type="ORF">V1264_004551</name>
</gene>
<evidence type="ECO:0000256" key="4">
    <source>
        <dbReference type="ARBA" id="ARBA00022722"/>
    </source>
</evidence>
<evidence type="ECO:0000256" key="5">
    <source>
        <dbReference type="ARBA" id="ARBA00022723"/>
    </source>
</evidence>
<comment type="cofactor">
    <cofactor evidence="1">
        <name>a divalent metal cation</name>
        <dbReference type="ChEBI" id="CHEBI:60240"/>
    </cofactor>
</comment>
<evidence type="ECO:0000313" key="10">
    <source>
        <dbReference type="Proteomes" id="UP001374579"/>
    </source>
</evidence>
<comment type="caution">
    <text evidence="9">The sequence shown here is derived from an EMBL/GenBank/DDBJ whole genome shotgun (WGS) entry which is preliminary data.</text>
</comment>
<dbReference type="InterPro" id="IPR045249">
    <property type="entry name" value="HARBI1-like"/>
</dbReference>
<dbReference type="Pfam" id="PF13359">
    <property type="entry name" value="DDE_Tnp_4"/>
    <property type="match status" value="1"/>
</dbReference>
<dbReference type="InterPro" id="IPR027806">
    <property type="entry name" value="HARBI1_dom"/>
</dbReference>
<protein>
    <recommendedName>
        <fullName evidence="8">DDE Tnp4 domain-containing protein</fullName>
    </recommendedName>
</protein>
<proteinExistence type="inferred from homology"/>
<feature type="domain" description="DDE Tnp4" evidence="8">
    <location>
        <begin position="1"/>
        <end position="130"/>
    </location>
</feature>
<sequence>MHLQVVCDKDLLFLDVFTGYTGSVHDSRVFPNSDLHGVLESDASKLPPEYHMIWDSAYLSLRKYLLVPFRDNGHLTPVETAYNRAQARTRVDVERAIGLLKGKFRRLKDLKMTNIREVPMLIFSACVLHNFIIENGVDEDGIDLSESEDEDEDGGQCGGDHCMSATQKRLEIANVLS</sequence>
<dbReference type="PANTHER" id="PTHR22930">
    <property type="match status" value="1"/>
</dbReference>
<evidence type="ECO:0000256" key="7">
    <source>
        <dbReference type="ARBA" id="ARBA00023242"/>
    </source>
</evidence>
<evidence type="ECO:0000256" key="2">
    <source>
        <dbReference type="ARBA" id="ARBA00004123"/>
    </source>
</evidence>
<keyword evidence="7" id="KW-0539">Nucleus</keyword>
<comment type="subcellular location">
    <subcellularLocation>
        <location evidence="2">Nucleus</location>
    </subcellularLocation>
</comment>
<dbReference type="GO" id="GO:0004518">
    <property type="term" value="F:nuclease activity"/>
    <property type="evidence" value="ECO:0007669"/>
    <property type="project" value="UniProtKB-KW"/>
</dbReference>
<dbReference type="GO" id="GO:0016787">
    <property type="term" value="F:hydrolase activity"/>
    <property type="evidence" value="ECO:0007669"/>
    <property type="project" value="UniProtKB-KW"/>
</dbReference>
<organism evidence="9 10">
    <name type="scientific">Littorina saxatilis</name>
    <dbReference type="NCBI Taxonomy" id="31220"/>
    <lineage>
        <taxon>Eukaryota</taxon>
        <taxon>Metazoa</taxon>
        <taxon>Spiralia</taxon>
        <taxon>Lophotrochozoa</taxon>
        <taxon>Mollusca</taxon>
        <taxon>Gastropoda</taxon>
        <taxon>Caenogastropoda</taxon>
        <taxon>Littorinimorpha</taxon>
        <taxon>Littorinoidea</taxon>
        <taxon>Littorinidae</taxon>
        <taxon>Littorina</taxon>
    </lineage>
</organism>
<comment type="similarity">
    <text evidence="3">Belongs to the HARBI1 family.</text>
</comment>
<dbReference type="AlphaFoldDB" id="A0AAN9B2E6"/>